<dbReference type="InterPro" id="IPR049359">
    <property type="entry name" value="T6SS_TssR-like_dom_2"/>
</dbReference>
<proteinExistence type="predicted"/>
<feature type="domain" description="Type VI secretion system TssR-like second" evidence="3">
    <location>
        <begin position="149"/>
        <end position="232"/>
    </location>
</feature>
<dbReference type="EMBL" id="JAULBC010000002">
    <property type="protein sequence ID" value="MEX6687667.1"/>
    <property type="molecule type" value="Genomic_DNA"/>
</dbReference>
<reference evidence="6 7" key="1">
    <citation type="submission" date="2023-07" db="EMBL/GenBank/DDBJ databases">
        <authorList>
            <person name="Lian W.-H."/>
        </authorList>
    </citation>
    <scope>NUCLEOTIDE SEQUENCE [LARGE SCALE GENOMIC DNA]</scope>
    <source>
        <strain evidence="6 7">SYSU DXS3180</strain>
    </source>
</reference>
<organism evidence="6 7">
    <name type="scientific">Danxiaibacter flavus</name>
    <dbReference type="NCBI Taxonomy" id="3049108"/>
    <lineage>
        <taxon>Bacteria</taxon>
        <taxon>Pseudomonadati</taxon>
        <taxon>Bacteroidota</taxon>
        <taxon>Chitinophagia</taxon>
        <taxon>Chitinophagales</taxon>
        <taxon>Chitinophagaceae</taxon>
        <taxon>Danxiaibacter</taxon>
    </lineage>
</organism>
<evidence type="ECO:0000259" key="4">
    <source>
        <dbReference type="Pfam" id="PF20781"/>
    </source>
</evidence>
<name>A0ABV3ZCS2_9BACT</name>
<dbReference type="RefSeq" id="WP_369329072.1">
    <property type="nucleotide sequence ID" value="NZ_JAULBC010000002.1"/>
</dbReference>
<feature type="domain" description="Type VI secretion system TssR-like C-terminal" evidence="4">
    <location>
        <begin position="656"/>
        <end position="791"/>
    </location>
</feature>
<dbReference type="Pfam" id="PF20782">
    <property type="entry name" value="TssR_VWA"/>
    <property type="match status" value="1"/>
</dbReference>
<dbReference type="InterPro" id="IPR040530">
    <property type="entry name" value="T6SS_TssR-like_N"/>
</dbReference>
<feature type="chain" id="PRO_5046789969" evidence="1">
    <location>
        <begin position="21"/>
        <end position="792"/>
    </location>
</feature>
<protein>
    <submittedName>
        <fullName evidence="6">Type VI secretion system protein TssR</fullName>
    </submittedName>
</protein>
<dbReference type="InterPro" id="IPR049360">
    <property type="entry name" value="T6SS_TssR-like_VWA"/>
</dbReference>
<dbReference type="Proteomes" id="UP001560573">
    <property type="component" value="Unassembled WGS sequence"/>
</dbReference>
<evidence type="ECO:0000259" key="3">
    <source>
        <dbReference type="Pfam" id="PF20780"/>
    </source>
</evidence>
<feature type="domain" description="Type VI secretion system TssR-like VWA" evidence="5">
    <location>
        <begin position="293"/>
        <end position="595"/>
    </location>
</feature>
<gene>
    <name evidence="6" type="primary">tssR</name>
    <name evidence="6" type="ORF">QTN47_09200</name>
</gene>
<accession>A0ABV3ZCS2</accession>
<comment type="caution">
    <text evidence="6">The sequence shown here is derived from an EMBL/GenBank/DDBJ whole genome shotgun (WGS) entry which is preliminary data.</text>
</comment>
<evidence type="ECO:0000313" key="6">
    <source>
        <dbReference type="EMBL" id="MEX6687667.1"/>
    </source>
</evidence>
<evidence type="ECO:0000313" key="7">
    <source>
        <dbReference type="Proteomes" id="UP001560573"/>
    </source>
</evidence>
<dbReference type="Pfam" id="PF20780">
    <property type="entry name" value="TssR_M"/>
    <property type="match status" value="1"/>
</dbReference>
<evidence type="ECO:0000256" key="1">
    <source>
        <dbReference type="SAM" id="SignalP"/>
    </source>
</evidence>
<feature type="domain" description="Type VI secretion system TssR-like N-terminal barrel" evidence="2">
    <location>
        <begin position="53"/>
        <end position="134"/>
    </location>
</feature>
<feature type="signal peptide" evidence="1">
    <location>
        <begin position="1"/>
        <end position="20"/>
    </location>
</feature>
<keyword evidence="7" id="KW-1185">Reference proteome</keyword>
<dbReference type="Pfam" id="PF20781">
    <property type="entry name" value="TssR_C"/>
    <property type="match status" value="1"/>
</dbReference>
<dbReference type="Pfam" id="PF17643">
    <property type="entry name" value="TssR"/>
    <property type="match status" value="1"/>
</dbReference>
<evidence type="ECO:0000259" key="5">
    <source>
        <dbReference type="Pfam" id="PF20782"/>
    </source>
</evidence>
<keyword evidence="1" id="KW-0732">Signal</keyword>
<dbReference type="InterPro" id="IPR049358">
    <property type="entry name" value="T6SS_TssR-like_C"/>
</dbReference>
<sequence>MKNFSLIVLVYFSMINNMSAQLFAKKMTVAKTPANTLYRLRGEDLLLTTGYFPEKENWVVFSDRNENLTYTKAGNDIVFKSLAFMDACYVVGQKGDFVELIKYDPKLLKTPLNHKIDAKSADYLGWINKNNLLLWRGTLKDRLSLFSTKAIAVFKNENIIQSYSSNIVSDSLLSFSSPLTNTQHMKQALRDLLFVYKQSDDGKRWLVGKMAHFTVDNCKQNMIGWIDADYIKLWGNRSFLATLKNDTTREGELFFTDTALSALSFPLGGNNCNKKVIDELYPLERVIKHDSADSYVKTMVLTDIFDYSRNFAINVLGNKISYDECRKTIRTQDNLNIVFVVDGGKTNGKYVGGLLNTLQSLNANLRSASGFKNIRYGAVLYKDNLVSCRDVTNVFPLHEDIDELAVFFQKQLTEINKCNNDTVAQAMFAGIMQGAKLLDKHENESNIIVLIGAAGNNVNEGTSWSDVVRSVNRVDARILVFQTHNVSHPSFNDFVIQGKDLVMSVSANNAELKKEKLIDSRQVLAQNDFSLLTGDSGVYYLDYPARSMEPGYVIFPGKNRVMSPYLLEKNIDSLVGSIQRDNQAIRNSYRQFFRTVGIRNTAVANGYEKYFPSYADRHLPITFLQSVPLESPLFCVPARLHSSENDPLLNGFQPGLLLTGDEYLQVQNVFEKLGKLFDQRRPGRRFIYRNICKQLKEVLRRRGMKDVASYKRLSFATATDLMTGYKTNNDLWQAKQLYMIKKKHKMTTEEILQILRTFKEKSLWMKENMGDKTYSFMSNGQIYYALIAEQLF</sequence>
<evidence type="ECO:0000259" key="2">
    <source>
        <dbReference type="Pfam" id="PF17643"/>
    </source>
</evidence>